<dbReference type="RefSeq" id="XP_040712222.1">
    <property type="nucleotide sequence ID" value="XM_040860987.1"/>
</dbReference>
<dbReference type="AlphaFoldDB" id="A0A1Y2DK40"/>
<comment type="caution">
    <text evidence="1">The sequence shown here is derived from an EMBL/GenBank/DDBJ whole genome shotgun (WGS) entry which is preliminary data.</text>
</comment>
<protein>
    <submittedName>
        <fullName evidence="1">Uncharacterized protein</fullName>
    </submittedName>
</protein>
<dbReference type="Proteomes" id="UP000193689">
    <property type="component" value="Unassembled WGS sequence"/>
</dbReference>
<keyword evidence="2" id="KW-1185">Reference proteome</keyword>
<dbReference type="InParanoid" id="A0A1Y2DK40"/>
<evidence type="ECO:0000313" key="1">
    <source>
        <dbReference type="EMBL" id="ORY59648.1"/>
    </source>
</evidence>
<evidence type="ECO:0000313" key="2">
    <source>
        <dbReference type="Proteomes" id="UP000193689"/>
    </source>
</evidence>
<proteinExistence type="predicted"/>
<sequence>MMGQEIALTKNAVIFYGPDEISWWVLSVAVELFVKVEIATHRLLEIIKDPLNLSRHSVRVCLFRPQV</sequence>
<accession>A0A1Y2DK40</accession>
<organism evidence="1 2">
    <name type="scientific">Pseudomassariella vexata</name>
    <dbReference type="NCBI Taxonomy" id="1141098"/>
    <lineage>
        <taxon>Eukaryota</taxon>
        <taxon>Fungi</taxon>
        <taxon>Dikarya</taxon>
        <taxon>Ascomycota</taxon>
        <taxon>Pezizomycotina</taxon>
        <taxon>Sordariomycetes</taxon>
        <taxon>Xylariomycetidae</taxon>
        <taxon>Amphisphaeriales</taxon>
        <taxon>Pseudomassariaceae</taxon>
        <taxon>Pseudomassariella</taxon>
    </lineage>
</organism>
<reference evidence="1 2" key="1">
    <citation type="submission" date="2016-07" db="EMBL/GenBank/DDBJ databases">
        <title>Pervasive Adenine N6-methylation of Active Genes in Fungi.</title>
        <authorList>
            <consortium name="DOE Joint Genome Institute"/>
            <person name="Mondo S.J."/>
            <person name="Dannebaum R.O."/>
            <person name="Kuo R.C."/>
            <person name="Labutti K."/>
            <person name="Haridas S."/>
            <person name="Kuo A."/>
            <person name="Salamov A."/>
            <person name="Ahrendt S.R."/>
            <person name="Lipzen A."/>
            <person name="Sullivan W."/>
            <person name="Andreopoulos W.B."/>
            <person name="Clum A."/>
            <person name="Lindquist E."/>
            <person name="Daum C."/>
            <person name="Ramamoorthy G.K."/>
            <person name="Gryganskyi A."/>
            <person name="Culley D."/>
            <person name="Magnuson J.K."/>
            <person name="James T.Y."/>
            <person name="O'Malley M.A."/>
            <person name="Stajich J.E."/>
            <person name="Spatafora J.W."/>
            <person name="Visel A."/>
            <person name="Grigoriev I.V."/>
        </authorList>
    </citation>
    <scope>NUCLEOTIDE SEQUENCE [LARGE SCALE GENOMIC DNA]</scope>
    <source>
        <strain evidence="1 2">CBS 129021</strain>
    </source>
</reference>
<dbReference type="GeneID" id="63777199"/>
<gene>
    <name evidence="1" type="ORF">BCR38DRAFT_445128</name>
</gene>
<name>A0A1Y2DK40_9PEZI</name>
<dbReference type="EMBL" id="MCFJ01000013">
    <property type="protein sequence ID" value="ORY59648.1"/>
    <property type="molecule type" value="Genomic_DNA"/>
</dbReference>